<sequence length="403" mass="44990">MASLIRSIVRLFVARRPPTRLPAIADDILQEIFLRIGSFADLASASSACSTFRRIIADRAFLRRYRTLHPPLLLGFVYSAPADFQRAEAPHPNSAAAHVLSCAAGFSFDYLPPGLWNRWDPCDVRDGRILLKSSPERYRGVALAELAVCDPVFQRYLLLPPITDELLASVEIEDQDLLWFLPRLVPSGEEDDETSFKVIGWTYCNTKIVVFIFSRCSGSWIVGASTCWDALSLNMPDYYDQICHYAYGCFFGRVGREGNRLLKLDMSRMEFSVVDLPLHLPPELFDPRIVLAEAGEGRLLMFSQICGGASVDYTTLQNESEEGANVCGTVPLPSNYKCSIKCAAGGYIFLLGTRKGRGALSAVCFSLEIGTSKIERVSDIRLLKHCHIYPYFGFPVSMSPRRI</sequence>
<dbReference type="PANTHER" id="PTHR31264">
    <property type="entry name" value="OS07G0554500 PROTEIN-RELATED"/>
    <property type="match status" value="1"/>
</dbReference>
<proteinExistence type="predicted"/>
<evidence type="ECO:0000313" key="1">
    <source>
        <dbReference type="EMBL" id="GJN11437.1"/>
    </source>
</evidence>
<dbReference type="SUPFAM" id="SSF81383">
    <property type="entry name" value="F-box domain"/>
    <property type="match status" value="1"/>
</dbReference>
<organism evidence="1 2">
    <name type="scientific">Eleusine coracana subsp. coracana</name>
    <dbReference type="NCBI Taxonomy" id="191504"/>
    <lineage>
        <taxon>Eukaryota</taxon>
        <taxon>Viridiplantae</taxon>
        <taxon>Streptophyta</taxon>
        <taxon>Embryophyta</taxon>
        <taxon>Tracheophyta</taxon>
        <taxon>Spermatophyta</taxon>
        <taxon>Magnoliopsida</taxon>
        <taxon>Liliopsida</taxon>
        <taxon>Poales</taxon>
        <taxon>Poaceae</taxon>
        <taxon>PACMAD clade</taxon>
        <taxon>Chloridoideae</taxon>
        <taxon>Cynodonteae</taxon>
        <taxon>Eleusininae</taxon>
        <taxon>Eleusine</taxon>
    </lineage>
</organism>
<evidence type="ECO:0008006" key="3">
    <source>
        <dbReference type="Google" id="ProtNLM"/>
    </source>
</evidence>
<comment type="caution">
    <text evidence="1">The sequence shown here is derived from an EMBL/GenBank/DDBJ whole genome shotgun (WGS) entry which is preliminary data.</text>
</comment>
<dbReference type="Proteomes" id="UP001054889">
    <property type="component" value="Unassembled WGS sequence"/>
</dbReference>
<accession>A0AAV5DM87</accession>
<keyword evidence="2" id="KW-1185">Reference proteome</keyword>
<dbReference type="EMBL" id="BQKI01000018">
    <property type="protein sequence ID" value="GJN11437.1"/>
    <property type="molecule type" value="Genomic_DNA"/>
</dbReference>
<gene>
    <name evidence="1" type="primary">ga29631</name>
    <name evidence="1" type="ORF">PR202_ga29631</name>
</gene>
<reference evidence="1" key="2">
    <citation type="submission" date="2021-12" db="EMBL/GenBank/DDBJ databases">
        <title>Resequencing data analysis of finger millet.</title>
        <authorList>
            <person name="Hatakeyama M."/>
            <person name="Aluri S."/>
            <person name="Balachadran M.T."/>
            <person name="Sivarajan S.R."/>
            <person name="Poveda L."/>
            <person name="Shimizu-Inatsugi R."/>
            <person name="Schlapbach R."/>
            <person name="Sreeman S.M."/>
            <person name="Shimizu K.K."/>
        </authorList>
    </citation>
    <scope>NUCLEOTIDE SEQUENCE</scope>
</reference>
<dbReference type="PANTHER" id="PTHR31264:SF3">
    <property type="entry name" value="OS07G0554100 PROTEIN"/>
    <property type="match status" value="1"/>
</dbReference>
<dbReference type="AlphaFoldDB" id="A0AAV5DM87"/>
<evidence type="ECO:0000313" key="2">
    <source>
        <dbReference type="Proteomes" id="UP001054889"/>
    </source>
</evidence>
<dbReference type="InterPro" id="IPR036047">
    <property type="entry name" value="F-box-like_dom_sf"/>
</dbReference>
<protein>
    <recommendedName>
        <fullName evidence="3">F-box domain-containing protein</fullName>
    </recommendedName>
</protein>
<reference evidence="1" key="1">
    <citation type="journal article" date="2018" name="DNA Res.">
        <title>Multiple hybrid de novo genome assembly of finger millet, an orphan allotetraploid crop.</title>
        <authorList>
            <person name="Hatakeyama M."/>
            <person name="Aluri S."/>
            <person name="Balachadran M.T."/>
            <person name="Sivarajan S.R."/>
            <person name="Patrignani A."/>
            <person name="Gruter S."/>
            <person name="Poveda L."/>
            <person name="Shimizu-Inatsugi R."/>
            <person name="Baeten J."/>
            <person name="Francoijs K.J."/>
            <person name="Nataraja K.N."/>
            <person name="Reddy Y.A.N."/>
            <person name="Phadnis S."/>
            <person name="Ravikumar R.L."/>
            <person name="Schlapbach R."/>
            <person name="Sreeman S.M."/>
            <person name="Shimizu K.K."/>
        </authorList>
    </citation>
    <scope>NUCLEOTIDE SEQUENCE</scope>
</reference>
<name>A0AAV5DM87_ELECO</name>